<accession>A0AAW0T0F3</accession>
<evidence type="ECO:0000313" key="2">
    <source>
        <dbReference type="EMBL" id="KAK8380789.1"/>
    </source>
</evidence>
<dbReference type="Proteomes" id="UP001487740">
    <property type="component" value="Unassembled WGS sequence"/>
</dbReference>
<dbReference type="EMBL" id="JARAKH010000041">
    <property type="protein sequence ID" value="KAK8380789.1"/>
    <property type="molecule type" value="Genomic_DNA"/>
</dbReference>
<name>A0AAW0T0F3_SCYPA</name>
<evidence type="ECO:0000256" key="1">
    <source>
        <dbReference type="SAM" id="MobiDB-lite"/>
    </source>
</evidence>
<sequence>MAARHHPPRRAAVMGAPAPSALTLVIPAPSPRATGVHDVGFGAGTACGADRVAMEPSKSSPFTRASPPSSASPPPPNYLGLSSPPSRSAPGTPQRLPNPPVTWQQYRYAGFKNRRGK</sequence>
<gene>
    <name evidence="2" type="ORF">O3P69_008020</name>
</gene>
<keyword evidence="3" id="KW-1185">Reference proteome</keyword>
<comment type="caution">
    <text evidence="2">The sequence shown here is derived from an EMBL/GenBank/DDBJ whole genome shotgun (WGS) entry which is preliminary data.</text>
</comment>
<dbReference type="AlphaFoldDB" id="A0AAW0T0F3"/>
<proteinExistence type="predicted"/>
<evidence type="ECO:0000313" key="3">
    <source>
        <dbReference type="Proteomes" id="UP001487740"/>
    </source>
</evidence>
<feature type="region of interest" description="Disordered" evidence="1">
    <location>
        <begin position="52"/>
        <end position="117"/>
    </location>
</feature>
<organism evidence="2 3">
    <name type="scientific">Scylla paramamosain</name>
    <name type="common">Mud crab</name>
    <dbReference type="NCBI Taxonomy" id="85552"/>
    <lineage>
        <taxon>Eukaryota</taxon>
        <taxon>Metazoa</taxon>
        <taxon>Ecdysozoa</taxon>
        <taxon>Arthropoda</taxon>
        <taxon>Crustacea</taxon>
        <taxon>Multicrustacea</taxon>
        <taxon>Malacostraca</taxon>
        <taxon>Eumalacostraca</taxon>
        <taxon>Eucarida</taxon>
        <taxon>Decapoda</taxon>
        <taxon>Pleocyemata</taxon>
        <taxon>Brachyura</taxon>
        <taxon>Eubrachyura</taxon>
        <taxon>Portunoidea</taxon>
        <taxon>Portunidae</taxon>
        <taxon>Portuninae</taxon>
        <taxon>Scylla</taxon>
    </lineage>
</organism>
<reference evidence="2 3" key="1">
    <citation type="submission" date="2023-03" db="EMBL/GenBank/DDBJ databases">
        <title>High-quality genome of Scylla paramamosain provides insights in environmental adaptation.</title>
        <authorList>
            <person name="Zhang L."/>
        </authorList>
    </citation>
    <scope>NUCLEOTIDE SEQUENCE [LARGE SCALE GENOMIC DNA]</scope>
    <source>
        <strain evidence="2">LZ_2023a</strain>
        <tissue evidence="2">Muscle</tissue>
    </source>
</reference>
<protein>
    <submittedName>
        <fullName evidence="2">Uncharacterized protein</fullName>
    </submittedName>
</protein>
<feature type="compositionally biased region" description="Low complexity" evidence="1">
    <location>
        <begin position="59"/>
        <end position="69"/>
    </location>
</feature>